<evidence type="ECO:0000313" key="3">
    <source>
        <dbReference type="Proteomes" id="UP000000768"/>
    </source>
</evidence>
<feature type="region of interest" description="Disordered" evidence="1">
    <location>
        <begin position="1"/>
        <end position="23"/>
    </location>
</feature>
<dbReference type="EMBL" id="CM000769">
    <property type="protein sequence ID" value="OQU75938.1"/>
    <property type="molecule type" value="Genomic_DNA"/>
</dbReference>
<dbReference type="Gramene" id="OQU75938">
    <property type="protein sequence ID" value="OQU75938"/>
    <property type="gene ID" value="SORBI_3010G058650"/>
</dbReference>
<evidence type="ECO:0000256" key="1">
    <source>
        <dbReference type="SAM" id="MobiDB-lite"/>
    </source>
</evidence>
<organism evidence="2 3">
    <name type="scientific">Sorghum bicolor</name>
    <name type="common">Sorghum</name>
    <name type="synonym">Sorghum vulgare</name>
    <dbReference type="NCBI Taxonomy" id="4558"/>
    <lineage>
        <taxon>Eukaryota</taxon>
        <taxon>Viridiplantae</taxon>
        <taxon>Streptophyta</taxon>
        <taxon>Embryophyta</taxon>
        <taxon>Tracheophyta</taxon>
        <taxon>Spermatophyta</taxon>
        <taxon>Magnoliopsida</taxon>
        <taxon>Liliopsida</taxon>
        <taxon>Poales</taxon>
        <taxon>Poaceae</taxon>
        <taxon>PACMAD clade</taxon>
        <taxon>Panicoideae</taxon>
        <taxon>Andropogonodae</taxon>
        <taxon>Andropogoneae</taxon>
        <taxon>Sorghinae</taxon>
        <taxon>Sorghum</taxon>
    </lineage>
</organism>
<keyword evidence="3" id="KW-1185">Reference proteome</keyword>
<name>A0A1W0VRM7_SORBI</name>
<dbReference type="Proteomes" id="UP000000768">
    <property type="component" value="Chromosome 10"/>
</dbReference>
<protein>
    <submittedName>
        <fullName evidence="2">Uncharacterized protein</fullName>
    </submittedName>
</protein>
<feature type="compositionally biased region" description="Polar residues" evidence="1">
    <location>
        <begin position="1"/>
        <end position="12"/>
    </location>
</feature>
<accession>A0A1W0VRM7</accession>
<proteinExistence type="predicted"/>
<dbReference type="AlphaFoldDB" id="A0A1W0VRM7"/>
<reference evidence="3" key="2">
    <citation type="journal article" date="2018" name="Plant J.">
        <title>The Sorghum bicolor reference genome: improved assembly, gene annotations, a transcriptome atlas, and signatures of genome organization.</title>
        <authorList>
            <person name="McCormick R.F."/>
            <person name="Truong S.K."/>
            <person name="Sreedasyam A."/>
            <person name="Jenkins J."/>
            <person name="Shu S."/>
            <person name="Sims D."/>
            <person name="Kennedy M."/>
            <person name="Amirebrahimi M."/>
            <person name="Weers B.D."/>
            <person name="McKinley B."/>
            <person name="Mattison A."/>
            <person name="Morishige D.T."/>
            <person name="Grimwood J."/>
            <person name="Schmutz J."/>
            <person name="Mullet J.E."/>
        </authorList>
    </citation>
    <scope>NUCLEOTIDE SEQUENCE [LARGE SCALE GENOMIC DNA]</scope>
    <source>
        <strain evidence="3">cv. BTx623</strain>
    </source>
</reference>
<evidence type="ECO:0000313" key="2">
    <source>
        <dbReference type="EMBL" id="OQU75938.1"/>
    </source>
</evidence>
<sequence>MRQPSSIHQSIARQPGFDSERQPSSIQQCPLLLDLFPTELYSPQKLLIDETGAPRSSAPRRQQQHKCRYGGEINLCMGRQLQLVQSEAAARYKAARSTVVCMGRQLLLVPSNGSGTPAPCFPVVAGSAERATRQKIGCSTDRLGSCWLPSFI</sequence>
<reference evidence="2 3" key="1">
    <citation type="journal article" date="2009" name="Nature">
        <title>The Sorghum bicolor genome and the diversification of grasses.</title>
        <authorList>
            <person name="Paterson A.H."/>
            <person name="Bowers J.E."/>
            <person name="Bruggmann R."/>
            <person name="Dubchak I."/>
            <person name="Grimwood J."/>
            <person name="Gundlach H."/>
            <person name="Haberer G."/>
            <person name="Hellsten U."/>
            <person name="Mitros T."/>
            <person name="Poliakov A."/>
            <person name="Schmutz J."/>
            <person name="Spannagl M."/>
            <person name="Tang H."/>
            <person name="Wang X."/>
            <person name="Wicker T."/>
            <person name="Bharti A.K."/>
            <person name="Chapman J."/>
            <person name="Feltus F.A."/>
            <person name="Gowik U."/>
            <person name="Grigoriev I.V."/>
            <person name="Lyons E."/>
            <person name="Maher C.A."/>
            <person name="Martis M."/>
            <person name="Narechania A."/>
            <person name="Otillar R.P."/>
            <person name="Penning B.W."/>
            <person name="Salamov A.A."/>
            <person name="Wang Y."/>
            <person name="Zhang L."/>
            <person name="Carpita N.C."/>
            <person name="Freeling M."/>
            <person name="Gingle A.R."/>
            <person name="Hash C.T."/>
            <person name="Keller B."/>
            <person name="Klein P."/>
            <person name="Kresovich S."/>
            <person name="McCann M.C."/>
            <person name="Ming R."/>
            <person name="Peterson D.G."/>
            <person name="Mehboob-ur-Rahman"/>
            <person name="Ware D."/>
            <person name="Westhoff P."/>
            <person name="Mayer K.F."/>
            <person name="Messing J."/>
            <person name="Rokhsar D.S."/>
        </authorList>
    </citation>
    <scope>NUCLEOTIDE SEQUENCE [LARGE SCALE GENOMIC DNA]</scope>
    <source>
        <strain evidence="3">cv. BTx623</strain>
    </source>
</reference>
<dbReference type="InParanoid" id="A0A1W0VRM7"/>
<gene>
    <name evidence="2" type="ORF">SORBI_3010G058650</name>
</gene>